<comment type="caution">
    <text evidence="1">The sequence shown here is derived from an EMBL/GenBank/DDBJ whole genome shotgun (WGS) entry which is preliminary data.</text>
</comment>
<keyword evidence="2" id="KW-1185">Reference proteome</keyword>
<dbReference type="EMBL" id="BTGU01000078">
    <property type="protein sequence ID" value="GMN58411.1"/>
    <property type="molecule type" value="Genomic_DNA"/>
</dbReference>
<dbReference type="AlphaFoldDB" id="A0AA88DN61"/>
<sequence length="61" mass="6787">MDKGRNHVCLCTKNALDQLWLRDYACSRARQAALLGAGVRVPVRAPEAHRRASQGRADREA</sequence>
<dbReference type="Proteomes" id="UP001187192">
    <property type="component" value="Unassembled WGS sequence"/>
</dbReference>
<organism evidence="1 2">
    <name type="scientific">Ficus carica</name>
    <name type="common">Common fig</name>
    <dbReference type="NCBI Taxonomy" id="3494"/>
    <lineage>
        <taxon>Eukaryota</taxon>
        <taxon>Viridiplantae</taxon>
        <taxon>Streptophyta</taxon>
        <taxon>Embryophyta</taxon>
        <taxon>Tracheophyta</taxon>
        <taxon>Spermatophyta</taxon>
        <taxon>Magnoliopsida</taxon>
        <taxon>eudicotyledons</taxon>
        <taxon>Gunneridae</taxon>
        <taxon>Pentapetalae</taxon>
        <taxon>rosids</taxon>
        <taxon>fabids</taxon>
        <taxon>Rosales</taxon>
        <taxon>Moraceae</taxon>
        <taxon>Ficeae</taxon>
        <taxon>Ficus</taxon>
    </lineage>
</organism>
<protein>
    <submittedName>
        <fullName evidence="1">Uncharacterized protein</fullName>
    </submittedName>
</protein>
<gene>
    <name evidence="1" type="ORF">TIFTF001_027521</name>
</gene>
<evidence type="ECO:0000313" key="2">
    <source>
        <dbReference type="Proteomes" id="UP001187192"/>
    </source>
</evidence>
<reference evidence="1" key="1">
    <citation type="submission" date="2023-07" db="EMBL/GenBank/DDBJ databases">
        <title>draft genome sequence of fig (Ficus carica).</title>
        <authorList>
            <person name="Takahashi T."/>
            <person name="Nishimura K."/>
        </authorList>
    </citation>
    <scope>NUCLEOTIDE SEQUENCE</scope>
</reference>
<evidence type="ECO:0000313" key="1">
    <source>
        <dbReference type="EMBL" id="GMN58411.1"/>
    </source>
</evidence>
<accession>A0AA88DN61</accession>
<proteinExistence type="predicted"/>
<name>A0AA88DN61_FICCA</name>